<evidence type="ECO:0000256" key="2">
    <source>
        <dbReference type="ARBA" id="ARBA00022737"/>
    </source>
</evidence>
<keyword evidence="1 11" id="KW-0812">Transmembrane</keyword>
<feature type="compositionally biased region" description="Low complexity" evidence="10">
    <location>
        <begin position="737"/>
        <end position="748"/>
    </location>
</feature>
<comment type="subcellular location">
    <subcellularLocation>
        <location evidence="8">Endomembrane system</location>
        <topology evidence="8">Single-pass type I membrane protein</topology>
    </subcellularLocation>
</comment>
<dbReference type="Gene3D" id="3.30.70.3310">
    <property type="match status" value="1"/>
</dbReference>
<feature type="region of interest" description="Disordered" evidence="10">
    <location>
        <begin position="307"/>
        <end position="376"/>
    </location>
</feature>
<evidence type="ECO:0000259" key="12">
    <source>
        <dbReference type="PROSITE" id="PS50258"/>
    </source>
</evidence>
<feature type="compositionally biased region" description="Basic and acidic residues" evidence="10">
    <location>
        <begin position="338"/>
        <end position="350"/>
    </location>
</feature>
<dbReference type="Pfam" id="PF00066">
    <property type="entry name" value="Notch"/>
    <property type="match status" value="2"/>
</dbReference>
<name>A0A0N8K0W6_SCLFO</name>
<keyword evidence="3 11" id="KW-1133">Transmembrane helix</keyword>
<dbReference type="AlphaFoldDB" id="A0A0N8K0W6"/>
<keyword evidence="2" id="KW-0677">Repeat</keyword>
<feature type="repeat" description="ANK" evidence="9">
    <location>
        <begin position="495"/>
        <end position="527"/>
    </location>
</feature>
<dbReference type="GO" id="GO:0016020">
    <property type="term" value="C:membrane"/>
    <property type="evidence" value="ECO:0007669"/>
    <property type="project" value="InterPro"/>
</dbReference>
<dbReference type="GO" id="GO:0012505">
    <property type="term" value="C:endomembrane system"/>
    <property type="evidence" value="ECO:0007669"/>
    <property type="project" value="UniProtKB-SubCell"/>
</dbReference>
<accession>A0A0N8K0W6</accession>
<keyword evidence="5 11" id="KW-0472">Membrane</keyword>
<evidence type="ECO:0000256" key="11">
    <source>
        <dbReference type="SAM" id="Phobius"/>
    </source>
</evidence>
<dbReference type="STRING" id="113540.ENSSFOP00015037995"/>
<keyword evidence="4 9" id="KW-0040">ANK repeat</keyword>
<feature type="domain" description="LNR" evidence="12">
    <location>
        <begin position="97"/>
        <end position="138"/>
    </location>
</feature>
<dbReference type="GO" id="GO:0007219">
    <property type="term" value="P:Notch signaling pathway"/>
    <property type="evidence" value="ECO:0007669"/>
    <property type="project" value="InterPro"/>
</dbReference>
<dbReference type="PROSITE" id="PS50258">
    <property type="entry name" value="LNR"/>
    <property type="match status" value="1"/>
</dbReference>
<feature type="compositionally biased region" description="Polar residues" evidence="10">
    <location>
        <begin position="318"/>
        <end position="333"/>
    </location>
</feature>
<evidence type="ECO:0000256" key="1">
    <source>
        <dbReference type="ARBA" id="ARBA00022692"/>
    </source>
</evidence>
<keyword evidence="6" id="KW-1015">Disulfide bond</keyword>
<dbReference type="PANTHER" id="PTHR24173:SF74">
    <property type="entry name" value="ANKYRIN REPEAT DOMAIN-CONTAINING PROTEIN 16"/>
    <property type="match status" value="1"/>
</dbReference>
<evidence type="ECO:0000256" key="3">
    <source>
        <dbReference type="ARBA" id="ARBA00022989"/>
    </source>
</evidence>
<dbReference type="GO" id="GO:0030154">
    <property type="term" value="P:cell differentiation"/>
    <property type="evidence" value="ECO:0007669"/>
    <property type="project" value="InterPro"/>
</dbReference>
<dbReference type="InterPro" id="IPR011656">
    <property type="entry name" value="Notch_NODP_dom"/>
</dbReference>
<evidence type="ECO:0000256" key="9">
    <source>
        <dbReference type="PROSITE-ProRule" id="PRU00023"/>
    </source>
</evidence>
<dbReference type="Pfam" id="PF07684">
    <property type="entry name" value="NODP"/>
    <property type="match status" value="1"/>
</dbReference>
<dbReference type="SUPFAM" id="SSF90193">
    <property type="entry name" value="Notch domain"/>
    <property type="match status" value="2"/>
</dbReference>
<comment type="caution">
    <text evidence="13">The sequence shown here is derived from an EMBL/GenBank/DDBJ whole genome shotgun (WGS) entry which is preliminary data.</text>
</comment>
<evidence type="ECO:0000256" key="4">
    <source>
        <dbReference type="ARBA" id="ARBA00023043"/>
    </source>
</evidence>
<dbReference type="PROSITE" id="PS50088">
    <property type="entry name" value="ANK_REPEAT"/>
    <property type="match status" value="2"/>
</dbReference>
<dbReference type="InterPro" id="IPR036770">
    <property type="entry name" value="Ankyrin_rpt-contain_sf"/>
</dbReference>
<evidence type="ECO:0000313" key="13">
    <source>
        <dbReference type="EMBL" id="KPP73281.1"/>
    </source>
</evidence>
<feature type="compositionally biased region" description="Polar residues" evidence="10">
    <location>
        <begin position="717"/>
        <end position="736"/>
    </location>
</feature>
<dbReference type="Pfam" id="PF12796">
    <property type="entry name" value="Ank_2"/>
    <property type="match status" value="1"/>
</dbReference>
<dbReference type="PRINTS" id="PR01983">
    <property type="entry name" value="NOTCH"/>
</dbReference>
<keyword evidence="7" id="KW-0325">Glycoprotein</keyword>
<evidence type="ECO:0000256" key="6">
    <source>
        <dbReference type="ARBA" id="ARBA00023157"/>
    </source>
</evidence>
<feature type="repeat" description="ANK" evidence="9">
    <location>
        <begin position="528"/>
        <end position="560"/>
    </location>
</feature>
<feature type="transmembrane region" description="Helical" evidence="11">
    <location>
        <begin position="277"/>
        <end position="300"/>
    </location>
</feature>
<dbReference type="Gene3D" id="1.25.40.20">
    <property type="entry name" value="Ankyrin repeat-containing domain"/>
    <property type="match status" value="1"/>
</dbReference>
<sequence length="813" mass="89522">MGPRARAAVARPPSSCLPNHGYQAVGCKSDPAPLGLDKAIPSQLPFQADPTALTDPWAQCPSKVCKEKFADGSCEKWCATPECLMDGFDCLAEKRPCEYIDYCRDHYANSHCEQGCNRAPCGWDGSDCFLSQAPTWAKGTLLIHTKILSQDVPAQNRSLLWALSTILQTTVTLRGVAPFDLSLFALQPNDLRDLLTQKSTYRANGSLLFLQVDNRPCSSAASTCFPSATQAGNFLRTAKEKSKLPPSSLQELQNVYEVRGVEEELGDRENYQISHSWLWPVVGVTVGLFLALVLLVAVAIRRMRRRTQERAGGGRVQHVSTVTETNHTGQPWTLHTPHRGERMKKKEKEKNGKKKKKKAKDSGKRRSEPLGEDAIRLRPLRKEVDIGSDTDITQSSMEDINSIRDHRPQEQKHFRVAASQLQSPSQGGKTKTFSTGAIFQKLQHKNGMVAQQSAPVQWCGPDGSVVLIRAVRSGLDRVVLELLRAGVPVNNTDHTGRSALHWACSVNNLSLARTLVRYGALVDLQDYKGETALFLSAIYGCYDTARFLLLHGANLHLPDRRGRRPLDVAREGFHQQVLELLLAHRPQRAPTLMNPGNDVQWSDPAFPYDQWLPAPGLPGRSASFSGVIGYRETSPPHPSEWSVGRGRCVSPQHWRPQPNQSATALVSPRILARPSRPISTLQEVTSEAEEEERERPVESARAATPHLMSPQPAPRQRSFSCTQHALQRRSTLNQVESSVASAPAKAASEQVDRITSVPAGRASSHSETKPADLPAKAQSDSETRSGRNCVQKAEIEGANYNAANSEPSTQTVL</sequence>
<evidence type="ECO:0000256" key="5">
    <source>
        <dbReference type="ARBA" id="ARBA00023136"/>
    </source>
</evidence>
<evidence type="ECO:0000256" key="10">
    <source>
        <dbReference type="SAM" id="MobiDB-lite"/>
    </source>
</evidence>
<dbReference type="Proteomes" id="UP000034805">
    <property type="component" value="Unassembled WGS sequence"/>
</dbReference>
<proteinExistence type="predicted"/>
<organism evidence="13 14">
    <name type="scientific">Scleropages formosus</name>
    <name type="common">Asian bonytongue</name>
    <name type="synonym">Osteoglossum formosum</name>
    <dbReference type="NCBI Taxonomy" id="113540"/>
    <lineage>
        <taxon>Eukaryota</taxon>
        <taxon>Metazoa</taxon>
        <taxon>Chordata</taxon>
        <taxon>Craniata</taxon>
        <taxon>Vertebrata</taxon>
        <taxon>Euteleostomi</taxon>
        <taxon>Actinopterygii</taxon>
        <taxon>Neopterygii</taxon>
        <taxon>Teleostei</taxon>
        <taxon>Osteoglossocephala</taxon>
        <taxon>Osteoglossomorpha</taxon>
        <taxon>Osteoglossiformes</taxon>
        <taxon>Osteoglossidae</taxon>
        <taxon>Scleropages</taxon>
    </lineage>
</organism>
<evidence type="ECO:0000313" key="14">
    <source>
        <dbReference type="Proteomes" id="UP000034805"/>
    </source>
</evidence>
<protein>
    <submittedName>
        <fullName evidence="13">Neurogenic locus notchprotein 1-like</fullName>
    </submittedName>
</protein>
<dbReference type="PROSITE" id="PS50297">
    <property type="entry name" value="ANK_REP_REGION"/>
    <property type="match status" value="2"/>
</dbReference>
<feature type="compositionally biased region" description="Basic and acidic residues" evidence="10">
    <location>
        <begin position="360"/>
        <end position="376"/>
    </location>
</feature>
<dbReference type="InterPro" id="IPR035993">
    <property type="entry name" value="Notch-like_dom_sf"/>
</dbReference>
<dbReference type="PANTHER" id="PTHR24173">
    <property type="entry name" value="ANKYRIN REPEAT CONTAINING"/>
    <property type="match status" value="1"/>
</dbReference>
<dbReference type="SMART" id="SM00004">
    <property type="entry name" value="NL"/>
    <property type="match status" value="2"/>
</dbReference>
<feature type="compositionally biased region" description="Polar residues" evidence="10">
    <location>
        <begin position="801"/>
        <end position="813"/>
    </location>
</feature>
<dbReference type="EMBL" id="JARO02002207">
    <property type="protein sequence ID" value="KPP73281.1"/>
    <property type="molecule type" value="Genomic_DNA"/>
</dbReference>
<dbReference type="SMART" id="SM00248">
    <property type="entry name" value="ANK"/>
    <property type="match status" value="4"/>
</dbReference>
<evidence type="ECO:0000256" key="7">
    <source>
        <dbReference type="ARBA" id="ARBA00023180"/>
    </source>
</evidence>
<gene>
    <name evidence="13" type="ORF">Z043_107641</name>
</gene>
<evidence type="ECO:0000256" key="8">
    <source>
        <dbReference type="ARBA" id="ARBA00046288"/>
    </source>
</evidence>
<dbReference type="PRINTS" id="PR01452">
    <property type="entry name" value="LNOTCHREPEAT"/>
</dbReference>
<dbReference type="InterPro" id="IPR002110">
    <property type="entry name" value="Ankyrin_rpt"/>
</dbReference>
<reference evidence="13" key="1">
    <citation type="submission" date="2015-08" db="EMBL/GenBank/DDBJ databases">
        <title>The genome of the Asian arowana (Scleropages formosus).</title>
        <authorList>
            <person name="Tan M.H."/>
            <person name="Gan H.M."/>
            <person name="Croft L.J."/>
            <person name="Austin C.M."/>
        </authorList>
    </citation>
    <scope>NUCLEOTIDE SEQUENCE [LARGE SCALE GENOMIC DNA]</scope>
    <source>
        <strain evidence="13">Aro1</strain>
    </source>
</reference>
<dbReference type="InterPro" id="IPR000800">
    <property type="entry name" value="Notch_dom"/>
</dbReference>
<feature type="region of interest" description="Disordered" evidence="10">
    <location>
        <begin position="673"/>
        <end position="813"/>
    </location>
</feature>
<dbReference type="Gene3D" id="3.30.300.320">
    <property type="match status" value="1"/>
</dbReference>
<dbReference type="SUPFAM" id="SSF48403">
    <property type="entry name" value="Ankyrin repeat"/>
    <property type="match status" value="1"/>
</dbReference>